<evidence type="ECO:0000259" key="2">
    <source>
        <dbReference type="SMART" id="SM00460"/>
    </source>
</evidence>
<feature type="chain" id="PRO_5047181989" evidence="1">
    <location>
        <begin position="28"/>
        <end position="373"/>
    </location>
</feature>
<organism evidence="3 4">
    <name type="scientific">Kurthia gibsonii</name>
    <dbReference type="NCBI Taxonomy" id="33946"/>
    <lineage>
        <taxon>Bacteria</taxon>
        <taxon>Bacillati</taxon>
        <taxon>Bacillota</taxon>
        <taxon>Bacilli</taxon>
        <taxon>Bacillales</taxon>
        <taxon>Caryophanaceae</taxon>
        <taxon>Kurthia</taxon>
    </lineage>
</organism>
<dbReference type="Pfam" id="PF01841">
    <property type="entry name" value="Transglut_core"/>
    <property type="match status" value="1"/>
</dbReference>
<evidence type="ECO:0000313" key="4">
    <source>
        <dbReference type="Proteomes" id="UP001398420"/>
    </source>
</evidence>
<proteinExistence type="predicted"/>
<dbReference type="InterPro" id="IPR032485">
    <property type="entry name" value="LRP1-like_beta_prop"/>
</dbReference>
<comment type="caution">
    <text evidence="3">The sequence shown here is derived from an EMBL/GenBank/DDBJ whole genome shotgun (WGS) entry which is preliminary data.</text>
</comment>
<dbReference type="Proteomes" id="UP001398420">
    <property type="component" value="Unassembled WGS sequence"/>
</dbReference>
<dbReference type="InterPro" id="IPR052557">
    <property type="entry name" value="CAP/Cytokinesis_protein"/>
</dbReference>
<feature type="domain" description="Transglutaminase-like" evidence="2">
    <location>
        <begin position="167"/>
        <end position="223"/>
    </location>
</feature>
<name>A0ABU9LLD3_9BACL</name>
<gene>
    <name evidence="3" type="ORF">AAF454_02105</name>
</gene>
<dbReference type="RefSeq" id="WP_342302618.1">
    <property type="nucleotide sequence ID" value="NZ_JBCEWA010000002.1"/>
</dbReference>
<dbReference type="EMBL" id="JBCEWA010000002">
    <property type="protein sequence ID" value="MEL5987216.1"/>
    <property type="molecule type" value="Genomic_DNA"/>
</dbReference>
<dbReference type="SUPFAM" id="SSF54001">
    <property type="entry name" value="Cysteine proteinases"/>
    <property type="match status" value="1"/>
</dbReference>
<protein>
    <submittedName>
        <fullName evidence="3">Transglutaminase domain-containing protein</fullName>
    </submittedName>
</protein>
<dbReference type="PANTHER" id="PTHR46333">
    <property type="entry name" value="CYTOKINESIS PROTEIN 3"/>
    <property type="match status" value="1"/>
</dbReference>
<dbReference type="InterPro" id="IPR002931">
    <property type="entry name" value="Transglutaminase-like"/>
</dbReference>
<dbReference type="InterPro" id="IPR038765">
    <property type="entry name" value="Papain-like_cys_pep_sf"/>
</dbReference>
<dbReference type="SUPFAM" id="SSF69304">
    <property type="entry name" value="Tricorn protease N-terminal domain"/>
    <property type="match status" value="1"/>
</dbReference>
<dbReference type="PANTHER" id="PTHR46333:SF2">
    <property type="entry name" value="CYTOKINESIS PROTEIN 3"/>
    <property type="match status" value="1"/>
</dbReference>
<keyword evidence="1" id="KW-0732">Signal</keyword>
<reference evidence="3 4" key="1">
    <citation type="submission" date="2024-04" db="EMBL/GenBank/DDBJ databases">
        <authorList>
            <person name="Wu Y.S."/>
            <person name="Zhang L."/>
        </authorList>
    </citation>
    <scope>NUCLEOTIDE SEQUENCE [LARGE SCALE GENOMIC DNA]</scope>
    <source>
        <strain evidence="3 4">KG-01</strain>
    </source>
</reference>
<dbReference type="Pfam" id="PF16472">
    <property type="entry name" value="DUF5050"/>
    <property type="match status" value="1"/>
</dbReference>
<sequence length="373" mass="43399">MRIKKMFLLATCSIGFLFTQSFSTAQASEMIQVENFEQLTEELADTIKDYDTEQVVQYVGDVENIAEEAKKIIPQIVGRHDEIAGILKSYKYQIIYKQNRAQLTYQFTYYTSKEKNQKAEQLLNKVAQQIMKTNKTDYARVKAVNDYIVSNTSYGGRSLERYTVYGLIANRQAVCQGYALATYDLLKRMGIPVRYVVGKSYGQNHSWNKVQISGQWYNLDTTWNDPTPNHPTEVGYNYFLISDRQLEKDHTWNKENYPASTNTKYDFLVDTGSAIQVGDVFYYSNSKDQHRLYMYDLKKAKKTRLTSTRAQYITHAKGKLYFSNYSSGAHLYQMDIKSKKLIRLAARPTKNIQIKGNYIWYQSGTKQYKLKMQ</sequence>
<evidence type="ECO:0000313" key="3">
    <source>
        <dbReference type="EMBL" id="MEL5987216.1"/>
    </source>
</evidence>
<evidence type="ECO:0000256" key="1">
    <source>
        <dbReference type="SAM" id="SignalP"/>
    </source>
</evidence>
<keyword evidence="4" id="KW-1185">Reference proteome</keyword>
<dbReference type="Gene3D" id="3.10.620.30">
    <property type="match status" value="1"/>
</dbReference>
<dbReference type="SMART" id="SM00460">
    <property type="entry name" value="TGc"/>
    <property type="match status" value="1"/>
</dbReference>
<feature type="signal peptide" evidence="1">
    <location>
        <begin position="1"/>
        <end position="27"/>
    </location>
</feature>
<accession>A0ABU9LLD3</accession>